<sequence length="75" mass="8216">MNEKQSGVVMNFLRSSSDVLTHCNTSTAAKSYLVHCVQKIKHLTSDSKLMISNTVAALVLYSLLSSKAYYSISSL</sequence>
<reference evidence="1" key="1">
    <citation type="submission" date="2023-08" db="EMBL/GenBank/DDBJ databases">
        <authorList>
            <person name="Alioto T."/>
            <person name="Alioto T."/>
            <person name="Gomez Garrido J."/>
        </authorList>
    </citation>
    <scope>NUCLEOTIDE SEQUENCE</scope>
</reference>
<dbReference type="Proteomes" id="UP001162480">
    <property type="component" value="Chromosome 5"/>
</dbReference>
<proteinExistence type="predicted"/>
<gene>
    <name evidence="1" type="ORF">OCTVUL_1B001882</name>
</gene>
<keyword evidence="2" id="KW-1185">Reference proteome</keyword>
<dbReference type="AlphaFoldDB" id="A0AA36F3Y2"/>
<evidence type="ECO:0000313" key="1">
    <source>
        <dbReference type="EMBL" id="CAI9723529.1"/>
    </source>
</evidence>
<evidence type="ECO:0000313" key="2">
    <source>
        <dbReference type="Proteomes" id="UP001162480"/>
    </source>
</evidence>
<name>A0AA36F3Y2_OCTVU</name>
<organism evidence="1 2">
    <name type="scientific">Octopus vulgaris</name>
    <name type="common">Common octopus</name>
    <dbReference type="NCBI Taxonomy" id="6645"/>
    <lineage>
        <taxon>Eukaryota</taxon>
        <taxon>Metazoa</taxon>
        <taxon>Spiralia</taxon>
        <taxon>Lophotrochozoa</taxon>
        <taxon>Mollusca</taxon>
        <taxon>Cephalopoda</taxon>
        <taxon>Coleoidea</taxon>
        <taxon>Octopodiformes</taxon>
        <taxon>Octopoda</taxon>
        <taxon>Incirrata</taxon>
        <taxon>Octopodidae</taxon>
        <taxon>Octopus</taxon>
    </lineage>
</organism>
<protein>
    <submittedName>
        <fullName evidence="1">Uncharacterized protein</fullName>
    </submittedName>
</protein>
<accession>A0AA36F3Y2</accession>
<dbReference type="EMBL" id="OX597818">
    <property type="protein sequence ID" value="CAI9723529.1"/>
    <property type="molecule type" value="Genomic_DNA"/>
</dbReference>